<dbReference type="InterPro" id="IPR006297">
    <property type="entry name" value="EF-4"/>
</dbReference>
<comment type="caution">
    <text evidence="2">The sequence shown here is derived from an EMBL/GenBank/DDBJ whole genome shotgun (WGS) entry which is preliminary data.</text>
</comment>
<organism evidence="2 3">
    <name type="scientific">Trapa natans</name>
    <name type="common">Water chestnut</name>
    <dbReference type="NCBI Taxonomy" id="22666"/>
    <lineage>
        <taxon>Eukaryota</taxon>
        <taxon>Viridiplantae</taxon>
        <taxon>Streptophyta</taxon>
        <taxon>Embryophyta</taxon>
        <taxon>Tracheophyta</taxon>
        <taxon>Spermatophyta</taxon>
        <taxon>Magnoliopsida</taxon>
        <taxon>eudicotyledons</taxon>
        <taxon>Gunneridae</taxon>
        <taxon>Pentapetalae</taxon>
        <taxon>rosids</taxon>
        <taxon>malvids</taxon>
        <taxon>Myrtales</taxon>
        <taxon>Lythraceae</taxon>
        <taxon>Trapa</taxon>
    </lineage>
</organism>
<dbReference type="Proteomes" id="UP001346149">
    <property type="component" value="Unassembled WGS sequence"/>
</dbReference>
<dbReference type="GO" id="GO:0005739">
    <property type="term" value="C:mitochondrion"/>
    <property type="evidence" value="ECO:0007669"/>
    <property type="project" value="TreeGrafter"/>
</dbReference>
<dbReference type="InterPro" id="IPR000795">
    <property type="entry name" value="T_Tr_GTP-bd_dom"/>
</dbReference>
<dbReference type="PROSITE" id="PS51722">
    <property type="entry name" value="G_TR_2"/>
    <property type="match status" value="1"/>
</dbReference>
<reference evidence="2 3" key="1">
    <citation type="journal article" date="2023" name="Hortic Res">
        <title>Pangenome of water caltrop reveals structural variations and asymmetric subgenome divergence after allopolyploidization.</title>
        <authorList>
            <person name="Zhang X."/>
            <person name="Chen Y."/>
            <person name="Wang L."/>
            <person name="Yuan Y."/>
            <person name="Fang M."/>
            <person name="Shi L."/>
            <person name="Lu R."/>
            <person name="Comes H.P."/>
            <person name="Ma Y."/>
            <person name="Chen Y."/>
            <person name="Huang G."/>
            <person name="Zhou Y."/>
            <person name="Zheng Z."/>
            <person name="Qiu Y."/>
        </authorList>
    </citation>
    <scope>NUCLEOTIDE SEQUENCE [LARGE SCALE GENOMIC DNA]</scope>
    <source>
        <strain evidence="2">F231</strain>
    </source>
</reference>
<sequence length="138" mass="14926">MFFTCPHGDVSVDPTESQAYLLHLIDTPGHVDFSYEVSRSLTACQGALLVVDATQGVQAQTVANFYLAFESDLTIIPAQLKSMFDLNPGDALLASAKTGQGLEQVLPAVIDRTLPPPGRSNSPMLILLWTRTMMSTND</sequence>
<dbReference type="EMBL" id="JAXQNO010000007">
    <property type="protein sequence ID" value="KAK4794216.1"/>
    <property type="molecule type" value="Genomic_DNA"/>
</dbReference>
<accession>A0AAN7LWE4</accession>
<dbReference type="Gene3D" id="3.40.50.300">
    <property type="entry name" value="P-loop containing nucleotide triphosphate hydrolases"/>
    <property type="match status" value="1"/>
</dbReference>
<dbReference type="GO" id="GO:0003924">
    <property type="term" value="F:GTPase activity"/>
    <property type="evidence" value="ECO:0007669"/>
    <property type="project" value="InterPro"/>
</dbReference>
<feature type="domain" description="Tr-type G" evidence="1">
    <location>
        <begin position="1"/>
        <end position="117"/>
    </location>
</feature>
<dbReference type="SUPFAM" id="SSF52540">
    <property type="entry name" value="P-loop containing nucleoside triphosphate hydrolases"/>
    <property type="match status" value="1"/>
</dbReference>
<dbReference type="GO" id="GO:0045727">
    <property type="term" value="P:positive regulation of translation"/>
    <property type="evidence" value="ECO:0007669"/>
    <property type="project" value="TreeGrafter"/>
</dbReference>
<dbReference type="GO" id="GO:0005525">
    <property type="term" value="F:GTP binding"/>
    <property type="evidence" value="ECO:0007669"/>
    <property type="project" value="InterPro"/>
</dbReference>
<evidence type="ECO:0000313" key="2">
    <source>
        <dbReference type="EMBL" id="KAK4794216.1"/>
    </source>
</evidence>
<dbReference type="GO" id="GO:0097177">
    <property type="term" value="F:mitochondrial ribosome binding"/>
    <property type="evidence" value="ECO:0007669"/>
    <property type="project" value="TreeGrafter"/>
</dbReference>
<keyword evidence="3" id="KW-1185">Reference proteome</keyword>
<dbReference type="Pfam" id="PF00009">
    <property type="entry name" value="GTP_EFTU"/>
    <property type="match status" value="1"/>
</dbReference>
<dbReference type="PANTHER" id="PTHR43512">
    <property type="entry name" value="TRANSLATION FACTOR GUF1-RELATED"/>
    <property type="match status" value="1"/>
</dbReference>
<dbReference type="AlphaFoldDB" id="A0AAN7LWE4"/>
<evidence type="ECO:0000259" key="1">
    <source>
        <dbReference type="PROSITE" id="PS51722"/>
    </source>
</evidence>
<dbReference type="PANTHER" id="PTHR43512:SF7">
    <property type="entry name" value="TRANSLATION FACTOR GUF1, MITOCHONDRIAL"/>
    <property type="match status" value="1"/>
</dbReference>
<dbReference type="InterPro" id="IPR027417">
    <property type="entry name" value="P-loop_NTPase"/>
</dbReference>
<proteinExistence type="predicted"/>
<evidence type="ECO:0000313" key="3">
    <source>
        <dbReference type="Proteomes" id="UP001346149"/>
    </source>
</evidence>
<gene>
    <name evidence="2" type="ORF">SAY86_012210</name>
</gene>
<protein>
    <recommendedName>
        <fullName evidence="1">Tr-type G domain-containing protein</fullName>
    </recommendedName>
</protein>
<name>A0AAN7LWE4_TRANT</name>